<keyword evidence="2" id="KW-0812">Transmembrane</keyword>
<dbReference type="AlphaFoldDB" id="A0A1C5ACL2"/>
<dbReference type="InterPro" id="IPR005158">
    <property type="entry name" value="BTAD"/>
</dbReference>
<feature type="domain" description="Bacterial transcriptional activator" evidence="3">
    <location>
        <begin position="495"/>
        <end position="622"/>
    </location>
</feature>
<evidence type="ECO:0000256" key="2">
    <source>
        <dbReference type="SAM" id="Phobius"/>
    </source>
</evidence>
<dbReference type="STRING" id="121616.GA0070216_115120"/>
<evidence type="ECO:0000313" key="4">
    <source>
        <dbReference type="EMBL" id="SCF42764.1"/>
    </source>
</evidence>
<dbReference type="InterPro" id="IPR036388">
    <property type="entry name" value="WH-like_DNA-bd_sf"/>
</dbReference>
<dbReference type="Pfam" id="PF03704">
    <property type="entry name" value="BTAD"/>
    <property type="match status" value="1"/>
</dbReference>
<dbReference type="EMBL" id="FMCU01000015">
    <property type="protein sequence ID" value="SCF42764.1"/>
    <property type="molecule type" value="Genomic_DNA"/>
</dbReference>
<evidence type="ECO:0000259" key="3">
    <source>
        <dbReference type="SMART" id="SM01043"/>
    </source>
</evidence>
<accession>A0A1C5ACL2</accession>
<keyword evidence="4" id="KW-0238">DNA-binding</keyword>
<dbReference type="InterPro" id="IPR051677">
    <property type="entry name" value="AfsR-DnrI-RedD_regulator"/>
</dbReference>
<evidence type="ECO:0000256" key="1">
    <source>
        <dbReference type="SAM" id="MobiDB-lite"/>
    </source>
</evidence>
<dbReference type="Gene3D" id="1.25.40.10">
    <property type="entry name" value="Tetratricopeptide repeat domain"/>
    <property type="match status" value="1"/>
</dbReference>
<dbReference type="Gene3D" id="1.10.10.10">
    <property type="entry name" value="Winged helix-like DNA-binding domain superfamily/Winged helix DNA-binding domain"/>
    <property type="match status" value="1"/>
</dbReference>
<gene>
    <name evidence="4" type="ORF">GA0070216_115120</name>
</gene>
<dbReference type="Proteomes" id="UP000198797">
    <property type="component" value="Unassembled WGS sequence"/>
</dbReference>
<feature type="region of interest" description="Disordered" evidence="1">
    <location>
        <begin position="117"/>
        <end position="146"/>
    </location>
</feature>
<dbReference type="GO" id="GO:0003677">
    <property type="term" value="F:DNA binding"/>
    <property type="evidence" value="ECO:0007669"/>
    <property type="project" value="UniProtKB-KW"/>
</dbReference>
<keyword evidence="2" id="KW-0472">Membrane</keyword>
<reference evidence="5" key="1">
    <citation type="submission" date="2016-06" db="EMBL/GenBank/DDBJ databases">
        <authorList>
            <person name="Varghese N."/>
            <person name="Submissions Spin"/>
        </authorList>
    </citation>
    <scope>NUCLEOTIDE SEQUENCE [LARGE SCALE GENOMIC DNA]</scope>
    <source>
        <strain evidence="5">DSM 44100</strain>
    </source>
</reference>
<dbReference type="PANTHER" id="PTHR35807">
    <property type="entry name" value="TRANSCRIPTIONAL REGULATOR REDD-RELATED"/>
    <property type="match status" value="1"/>
</dbReference>
<evidence type="ECO:0000313" key="5">
    <source>
        <dbReference type="Proteomes" id="UP000198797"/>
    </source>
</evidence>
<organism evidence="4 5">
    <name type="scientific">Micromonospora matsumotoense</name>
    <dbReference type="NCBI Taxonomy" id="121616"/>
    <lineage>
        <taxon>Bacteria</taxon>
        <taxon>Bacillati</taxon>
        <taxon>Actinomycetota</taxon>
        <taxon>Actinomycetes</taxon>
        <taxon>Micromonosporales</taxon>
        <taxon>Micromonosporaceae</taxon>
        <taxon>Micromonospora</taxon>
    </lineage>
</organism>
<dbReference type="SMART" id="SM01043">
    <property type="entry name" value="BTAD"/>
    <property type="match status" value="1"/>
</dbReference>
<protein>
    <submittedName>
        <fullName evidence="4">DNA-binding transcriptional activator of the SARP family</fullName>
    </submittedName>
</protein>
<keyword evidence="2" id="KW-1133">Transmembrane helix</keyword>
<feature type="transmembrane region" description="Helical" evidence="2">
    <location>
        <begin position="54"/>
        <end position="78"/>
    </location>
</feature>
<dbReference type="RefSeq" id="WP_141723197.1">
    <property type="nucleotide sequence ID" value="NZ_FMCU01000015.1"/>
</dbReference>
<proteinExistence type="predicted"/>
<keyword evidence="5" id="KW-1185">Reference proteome</keyword>
<name>A0A1C5ACL2_9ACTN</name>
<dbReference type="OrthoDB" id="8444614at2"/>
<sequence>MRWPRQVASAAALTAMLVGPPLVLTYAIGWPLPAHLTQGQLHQWVSDPLTEETLTAGLALLAWMLWLLVVGIALRAAVTRAATTIRRLRRVPLPTPMQATATGMAGAAALWAPTTTATATVDQPAPTPTSTDEHPRPQPSQAAAAGVDVPGGWIPTDTAHQIAAAGAAVWLRRRRVYLPQPPGRHRDDSDLTALPPTVTAVQATLAATPASPVPSPVIPTGGVGLTGPGAADAARGFLITTLLQALRPTGHPTTVVTSRTDLHTLLGPHTPPLHDVPGLTVTDTPDDAITVLMKDPSGPPPTLLTHAPTDPTTAARLTTALTHTTGTLVGHWTPATWHIASDGRTANGGGQARLCVLTATAALDLLAVLAPTRAPTAVIPRQRPAEPTPPPEPAPAKTFALHVLGTPILRAQGQPIIIRRSAALQILVALAVHPAGLATRDLATMIWPGLAPHTVNRRLYTTLSDLRKDITTSGHPHPIDHTDDRYHLNHQQIDVDLWQLHAAIAHAATTVTHPTHAYQTIIDHYTGDIAVNHSWPWLDPIRESTRRHVIDSHTALARDAADPTARLLHLQDALHIDPYNEDLHDQAARALITLGRPHDAETLLGRYHQRLTDAGLTPPRLAGGQ</sequence>
<dbReference type="InterPro" id="IPR011990">
    <property type="entry name" value="TPR-like_helical_dom_sf"/>
</dbReference>